<evidence type="ECO:0000256" key="1">
    <source>
        <dbReference type="SAM" id="MobiDB-lite"/>
    </source>
</evidence>
<accession>A0AAE0GQ27</accession>
<evidence type="ECO:0000313" key="2">
    <source>
        <dbReference type="EMBL" id="KAK3282294.1"/>
    </source>
</evidence>
<evidence type="ECO:0000313" key="3">
    <source>
        <dbReference type="Proteomes" id="UP001190700"/>
    </source>
</evidence>
<gene>
    <name evidence="2" type="ORF">CYMTET_9964</name>
</gene>
<reference evidence="2 3" key="1">
    <citation type="journal article" date="2015" name="Genome Biol. Evol.">
        <title>Comparative Genomics of a Bacterivorous Green Alga Reveals Evolutionary Causalities and Consequences of Phago-Mixotrophic Mode of Nutrition.</title>
        <authorList>
            <person name="Burns J.A."/>
            <person name="Paasch A."/>
            <person name="Narechania A."/>
            <person name="Kim E."/>
        </authorList>
    </citation>
    <scope>NUCLEOTIDE SEQUENCE [LARGE SCALE GENOMIC DNA]</scope>
    <source>
        <strain evidence="2 3">PLY_AMNH</strain>
    </source>
</reference>
<name>A0AAE0GQ27_9CHLO</name>
<feature type="compositionally biased region" description="Basic and acidic residues" evidence="1">
    <location>
        <begin position="12"/>
        <end position="23"/>
    </location>
</feature>
<dbReference type="EMBL" id="LGRX02003388">
    <property type="protein sequence ID" value="KAK3282294.1"/>
    <property type="molecule type" value="Genomic_DNA"/>
</dbReference>
<organism evidence="2 3">
    <name type="scientific">Cymbomonas tetramitiformis</name>
    <dbReference type="NCBI Taxonomy" id="36881"/>
    <lineage>
        <taxon>Eukaryota</taxon>
        <taxon>Viridiplantae</taxon>
        <taxon>Chlorophyta</taxon>
        <taxon>Pyramimonadophyceae</taxon>
        <taxon>Pyramimonadales</taxon>
        <taxon>Pyramimonadaceae</taxon>
        <taxon>Cymbomonas</taxon>
    </lineage>
</organism>
<feature type="region of interest" description="Disordered" evidence="1">
    <location>
        <begin position="1"/>
        <end position="33"/>
    </location>
</feature>
<comment type="caution">
    <text evidence="2">The sequence shown here is derived from an EMBL/GenBank/DDBJ whole genome shotgun (WGS) entry which is preliminary data.</text>
</comment>
<keyword evidence="3" id="KW-1185">Reference proteome</keyword>
<protein>
    <submittedName>
        <fullName evidence="2">Uncharacterized protein</fullName>
    </submittedName>
</protein>
<proteinExistence type="predicted"/>
<dbReference type="AlphaFoldDB" id="A0AAE0GQ27"/>
<dbReference type="Proteomes" id="UP001190700">
    <property type="component" value="Unassembled WGS sequence"/>
</dbReference>
<sequence>MAGGKDSQPAKAEVEPGGSDKTESPSQPLQEQEWVKAILLQQPQNQQQLAQRSAVMTAMEQLQHLNAKEVKGDVAGSSATTTGDKELTRWQKLPYCPYSASNFYPTRPSTLESRMPQFYDLYGDKTFDSLNRKSSSSLKYEQLILAPALAYLYNAVQFSDDTLEMLEHQDTQHVSALKIERRVYKSHNTVMGATWQFTADHRH</sequence>